<keyword evidence="2" id="KW-1185">Reference proteome</keyword>
<evidence type="ECO:0000313" key="1">
    <source>
        <dbReference type="EMBL" id="CAK0839029.1"/>
    </source>
</evidence>
<dbReference type="Proteomes" id="UP001189429">
    <property type="component" value="Unassembled WGS sequence"/>
</dbReference>
<reference evidence="1" key="1">
    <citation type="submission" date="2023-10" db="EMBL/GenBank/DDBJ databases">
        <authorList>
            <person name="Chen Y."/>
            <person name="Shah S."/>
            <person name="Dougan E. K."/>
            <person name="Thang M."/>
            <person name="Chan C."/>
        </authorList>
    </citation>
    <scope>NUCLEOTIDE SEQUENCE [LARGE SCALE GENOMIC DNA]</scope>
</reference>
<protein>
    <submittedName>
        <fullName evidence="1">Uncharacterized protein</fullName>
    </submittedName>
</protein>
<name>A0ABN9T2N7_9DINO</name>
<dbReference type="SUPFAM" id="SSF50978">
    <property type="entry name" value="WD40 repeat-like"/>
    <property type="match status" value="1"/>
</dbReference>
<evidence type="ECO:0000313" key="2">
    <source>
        <dbReference type="Proteomes" id="UP001189429"/>
    </source>
</evidence>
<dbReference type="InterPro" id="IPR036322">
    <property type="entry name" value="WD40_repeat_dom_sf"/>
</dbReference>
<comment type="caution">
    <text evidence="1">The sequence shown here is derived from an EMBL/GenBank/DDBJ whole genome shotgun (WGS) entry which is preliminary data.</text>
</comment>
<accession>A0ABN9T2N7</accession>
<sequence>MLGAVCSSICPVRQVEMLMALRPQAEALTGCQVRVAVAVLPSIRHARPGTSAEAPVPHQGPFVSDQHEPVLSLTTELLNFKIEKDRGKAPARHRWGRRTYCSLRHQDLADCADHRHQPGGWLGREVKRIAFDHSGTMLAAPCVTGDVLVYDVGQPQAKQVAQLAGHEEDCVFGVAWGVEDPGTDKAKRVLVSASHDATSHVWVEKDKPSK</sequence>
<dbReference type="Gene3D" id="2.130.10.10">
    <property type="entry name" value="YVTN repeat-like/Quinoprotein amine dehydrogenase"/>
    <property type="match status" value="1"/>
</dbReference>
<dbReference type="InterPro" id="IPR015943">
    <property type="entry name" value="WD40/YVTN_repeat-like_dom_sf"/>
</dbReference>
<gene>
    <name evidence="1" type="ORF">PCOR1329_LOCUS34820</name>
</gene>
<organism evidence="1 2">
    <name type="scientific">Prorocentrum cordatum</name>
    <dbReference type="NCBI Taxonomy" id="2364126"/>
    <lineage>
        <taxon>Eukaryota</taxon>
        <taxon>Sar</taxon>
        <taxon>Alveolata</taxon>
        <taxon>Dinophyceae</taxon>
        <taxon>Prorocentrales</taxon>
        <taxon>Prorocentraceae</taxon>
        <taxon>Prorocentrum</taxon>
    </lineage>
</organism>
<proteinExistence type="predicted"/>
<dbReference type="EMBL" id="CAUYUJ010014263">
    <property type="protein sequence ID" value="CAK0839029.1"/>
    <property type="molecule type" value="Genomic_DNA"/>
</dbReference>